<dbReference type="Pfam" id="PF13456">
    <property type="entry name" value="RVT_3"/>
    <property type="match status" value="1"/>
</dbReference>
<dbReference type="GO" id="GO:0004523">
    <property type="term" value="F:RNA-DNA hybrid ribonuclease activity"/>
    <property type="evidence" value="ECO:0007669"/>
    <property type="project" value="InterPro"/>
</dbReference>
<dbReference type="EMBL" id="VEPZ02000351">
    <property type="protein sequence ID" value="KAE8726646.1"/>
    <property type="molecule type" value="Genomic_DNA"/>
</dbReference>
<feature type="domain" description="Reverse transcriptase Ty1/copia-type" evidence="1">
    <location>
        <begin position="244"/>
        <end position="347"/>
    </location>
</feature>
<name>A0A6A3CCY2_HIBSY</name>
<evidence type="ECO:0000259" key="2">
    <source>
        <dbReference type="Pfam" id="PF13456"/>
    </source>
</evidence>
<dbReference type="InterPro" id="IPR013103">
    <property type="entry name" value="RVT_2"/>
</dbReference>
<dbReference type="AlphaFoldDB" id="A0A6A3CCY2"/>
<evidence type="ECO:0000313" key="4">
    <source>
        <dbReference type="EMBL" id="KAE8726646.1"/>
    </source>
</evidence>
<keyword evidence="5" id="KW-1185">Reference proteome</keyword>
<dbReference type="Proteomes" id="UP000436088">
    <property type="component" value="Unassembled WGS sequence"/>
</dbReference>
<evidence type="ECO:0000313" key="5">
    <source>
        <dbReference type="Proteomes" id="UP000436088"/>
    </source>
</evidence>
<dbReference type="InterPro" id="IPR043502">
    <property type="entry name" value="DNA/RNA_pol_sf"/>
</dbReference>
<dbReference type="InterPro" id="IPR044730">
    <property type="entry name" value="RNase_H-like_dom_plant"/>
</dbReference>
<evidence type="ECO:0000259" key="1">
    <source>
        <dbReference type="Pfam" id="PF07727"/>
    </source>
</evidence>
<protein>
    <submittedName>
        <fullName evidence="4">Ribonuclease H protein</fullName>
    </submittedName>
</protein>
<dbReference type="InterPro" id="IPR002156">
    <property type="entry name" value="RNaseH_domain"/>
</dbReference>
<dbReference type="CDD" id="cd09272">
    <property type="entry name" value="RNase_HI_RT_Ty1"/>
    <property type="match status" value="1"/>
</dbReference>
<feature type="domain" description="Reverse transcriptase zinc-binding" evidence="3">
    <location>
        <begin position="659"/>
        <end position="735"/>
    </location>
</feature>
<dbReference type="PANTHER" id="PTHR11439">
    <property type="entry name" value="GAG-POL-RELATED RETROTRANSPOSON"/>
    <property type="match status" value="1"/>
</dbReference>
<dbReference type="InterPro" id="IPR036397">
    <property type="entry name" value="RNaseH_sf"/>
</dbReference>
<gene>
    <name evidence="4" type="ORF">F3Y22_tig00006570pilonHSYRG00114</name>
</gene>
<sequence>MTAKPNTQHARFQTKRRTDLLPAMRTTPTETRNRAGACTSCCHWWVMGNRAVLLRFGVGMGSGASAVWAQVTWEHGTRPREAPAAVGSGGMLELGLGARMGKGASREAAGDRVLWSRTRPSRGVLGSWGITRCLWLNVGLPKHFWAEAVNMACYLINRSPRETLVGKVAEEQKKDTTVVDFEQFSVEKIETSNRLLVVPLRIICRIIVSPETGHTSIRAVLAFVASWDLHLEHMDVKTAFYMIGYKRCEYDFCVYVKSLDDSSFIFLLLYVDDMLIAAKNMDDVIGLKTLLSQEFDMKDLGAAKKIYGMEICRDKDSRKLWLSQSGYVEKMLERFAMSSAKPVSTPLANHFKLSSEQCPKTDKEAKDMAKVMYSNVVGYLMYAMVCTRPDLAHVISQVCKYMSKPGKQHWEAVKWIFRYLKGTVGHGIVFGSQRDNLLVLEYVDSDYAGDLDNRISTTGYVFTLGGGPISWKSTVQSVVALSTTVAEYMAAAEATKKALWLTDLVKELGVQFHKIKELVASGEILFQKIHTDENVVDMFTKPKTKLFFSPNTDIALQQVISNHLGFQVVTDLGKYLGTPVDNWIPKLGPLLQWRSPSTPVNDAALLHQFVLDTGEWNWNILGNQFDHSILPYIQAISPPEASLGPDICFWNGNYKKREFSVKGAYFQISHNHWQLANYSWNLVWELSIPERIRGFLWLALQDKLSTNHNCQIRSLAPNASCPLCGGPDETLLHILRMDFKCVVTLTSSPENIMDIPTLLHISVQWARLCNIALAQHSLPYSTVAENVQWSHQPSVGFVLTPMFPYLPSLELVRLAECSVTTQAHTFFLSPKTLESQCHIFVQSDNMEAVKLLNPPSQNSLFPLVRSISLLCDEGWRIRFTHVPRESNMVADFLAKIENSPVLIIYEASPPPGLFDFVHRDSFGPPYVRFMNF</sequence>
<dbReference type="GO" id="GO:0003676">
    <property type="term" value="F:nucleic acid binding"/>
    <property type="evidence" value="ECO:0007669"/>
    <property type="project" value="InterPro"/>
</dbReference>
<comment type="caution">
    <text evidence="4">The sequence shown here is derived from an EMBL/GenBank/DDBJ whole genome shotgun (WGS) entry which is preliminary data.</text>
</comment>
<organism evidence="4 5">
    <name type="scientific">Hibiscus syriacus</name>
    <name type="common">Rose of Sharon</name>
    <dbReference type="NCBI Taxonomy" id="106335"/>
    <lineage>
        <taxon>Eukaryota</taxon>
        <taxon>Viridiplantae</taxon>
        <taxon>Streptophyta</taxon>
        <taxon>Embryophyta</taxon>
        <taxon>Tracheophyta</taxon>
        <taxon>Spermatophyta</taxon>
        <taxon>Magnoliopsida</taxon>
        <taxon>eudicotyledons</taxon>
        <taxon>Gunneridae</taxon>
        <taxon>Pentapetalae</taxon>
        <taxon>rosids</taxon>
        <taxon>malvids</taxon>
        <taxon>Malvales</taxon>
        <taxon>Malvaceae</taxon>
        <taxon>Malvoideae</taxon>
        <taxon>Hibiscus</taxon>
    </lineage>
</organism>
<feature type="domain" description="RNase H type-1" evidence="2">
    <location>
        <begin position="838"/>
        <end position="895"/>
    </location>
</feature>
<proteinExistence type="predicted"/>
<dbReference type="PANTHER" id="PTHR11439:SF491">
    <property type="entry name" value="INTEGRASE CATALYTIC DOMAIN-CONTAINING PROTEIN"/>
    <property type="match status" value="1"/>
</dbReference>
<dbReference type="Pfam" id="PF07727">
    <property type="entry name" value="RVT_2"/>
    <property type="match status" value="1"/>
</dbReference>
<dbReference type="InterPro" id="IPR026960">
    <property type="entry name" value="RVT-Znf"/>
</dbReference>
<dbReference type="Gene3D" id="3.30.420.10">
    <property type="entry name" value="Ribonuclease H-like superfamily/Ribonuclease H"/>
    <property type="match status" value="1"/>
</dbReference>
<evidence type="ECO:0000259" key="3">
    <source>
        <dbReference type="Pfam" id="PF13966"/>
    </source>
</evidence>
<dbReference type="Pfam" id="PF13966">
    <property type="entry name" value="zf-RVT"/>
    <property type="match status" value="1"/>
</dbReference>
<dbReference type="CDD" id="cd06222">
    <property type="entry name" value="RNase_H_like"/>
    <property type="match status" value="1"/>
</dbReference>
<accession>A0A6A3CCY2</accession>
<dbReference type="SUPFAM" id="SSF56672">
    <property type="entry name" value="DNA/RNA polymerases"/>
    <property type="match status" value="1"/>
</dbReference>
<reference evidence="4" key="1">
    <citation type="submission" date="2019-09" db="EMBL/GenBank/DDBJ databases">
        <title>Draft genome information of white flower Hibiscus syriacus.</title>
        <authorList>
            <person name="Kim Y.-M."/>
        </authorList>
    </citation>
    <scope>NUCLEOTIDE SEQUENCE [LARGE SCALE GENOMIC DNA]</scope>
    <source>
        <strain evidence="4">YM2019G1</strain>
    </source>
</reference>